<evidence type="ECO:0000313" key="1">
    <source>
        <dbReference type="EMBL" id="MFC5658872.1"/>
    </source>
</evidence>
<sequence>MTTRHTFRCTGTCDIDDSALKWARQLPCADHGDVDWAILDDLQCLLSEERHEFHAAWLRSGSELEKDVYLCWFDDSAMQWVIDVEVCLKTKTRMGSSCTIYKGHPGKCEWDCVDTEAAAPAAAVVRHHAHGTHDGPAR</sequence>
<protein>
    <submittedName>
        <fullName evidence="1">Uncharacterized protein</fullName>
    </submittedName>
</protein>
<accession>A0ABW0WKY8</accession>
<comment type="caution">
    <text evidence="1">The sequence shown here is derived from an EMBL/GenBank/DDBJ whole genome shotgun (WGS) entry which is preliminary data.</text>
</comment>
<organism evidence="1 2">
    <name type="scientific">Streptomyces nogalater</name>
    <dbReference type="NCBI Taxonomy" id="38314"/>
    <lineage>
        <taxon>Bacteria</taxon>
        <taxon>Bacillati</taxon>
        <taxon>Actinomycetota</taxon>
        <taxon>Actinomycetes</taxon>
        <taxon>Kitasatosporales</taxon>
        <taxon>Streptomycetaceae</taxon>
        <taxon>Streptomyces</taxon>
    </lineage>
</organism>
<proteinExistence type="predicted"/>
<gene>
    <name evidence="1" type="ORF">ACFP3J_25780</name>
</gene>
<name>A0ABW0WKY8_STRNO</name>
<reference evidence="2" key="1">
    <citation type="journal article" date="2019" name="Int. J. Syst. Evol. Microbiol.">
        <title>The Global Catalogue of Microorganisms (GCM) 10K type strain sequencing project: providing services to taxonomists for standard genome sequencing and annotation.</title>
        <authorList>
            <consortium name="The Broad Institute Genomics Platform"/>
            <consortium name="The Broad Institute Genome Sequencing Center for Infectious Disease"/>
            <person name="Wu L."/>
            <person name="Ma J."/>
        </authorList>
    </citation>
    <scope>NUCLEOTIDE SEQUENCE [LARGE SCALE GENOMIC DNA]</scope>
    <source>
        <strain evidence="2">KCTC 5701</strain>
    </source>
</reference>
<keyword evidence="2" id="KW-1185">Reference proteome</keyword>
<dbReference type="RefSeq" id="WP_344350028.1">
    <property type="nucleotide sequence ID" value="NZ_BAAASM010000032.1"/>
</dbReference>
<dbReference type="Proteomes" id="UP001596065">
    <property type="component" value="Unassembled WGS sequence"/>
</dbReference>
<dbReference type="EMBL" id="JBHSOE010000053">
    <property type="protein sequence ID" value="MFC5658872.1"/>
    <property type="molecule type" value="Genomic_DNA"/>
</dbReference>
<evidence type="ECO:0000313" key="2">
    <source>
        <dbReference type="Proteomes" id="UP001596065"/>
    </source>
</evidence>